<feature type="coiled-coil region" evidence="13">
    <location>
        <begin position="675"/>
        <end position="702"/>
    </location>
</feature>
<dbReference type="GO" id="GO:0046872">
    <property type="term" value="F:metal ion binding"/>
    <property type="evidence" value="ECO:0007669"/>
    <property type="project" value="UniProtKB-KW"/>
</dbReference>
<keyword evidence="9" id="KW-0808">Transferase</keyword>
<keyword evidence="4" id="KW-0378">Hydrolase</keyword>
<dbReference type="GO" id="GO:0003964">
    <property type="term" value="F:RNA-directed DNA polymerase activity"/>
    <property type="evidence" value="ECO:0007669"/>
    <property type="project" value="UniProtKB-KW"/>
</dbReference>
<evidence type="ECO:0000259" key="14">
    <source>
        <dbReference type="PROSITE" id="PS50878"/>
    </source>
</evidence>
<evidence type="ECO:0000256" key="7">
    <source>
        <dbReference type="ARBA" id="ARBA00022908"/>
    </source>
</evidence>
<sequence length="791" mass="90234">MDLVDSLLDADTFTKLDLRNAYGNLQVAEGNEGKLAFICHAGQFAPLTMPFGPTGEPGFFQYFIQDILLGRVGKDVAAYLDDIMIYTQRGSDHQAAVSSVLETLSKHHLWLKPKKCKFARSEVDYLGLLLSFNRLWMDPSKVQAVTDWPSPRNVTELQWFIGFLNFYQRFIDHFSGTTRPLQDLTKAKTRFVWDSRCEAAFTALKTEFTTAPILKIADPYRPFILECDCSYFALGAVLSQVCPKDNELHRVAFLLRSLIQSERNYKIFDKELLAIVASFKEWRYSLEGNPHRLTAIVYTDRQNLESFMTTKALTRRKARWAETLGCFDFKIVFCPGKQSSKPDALSRRPDLAPQKEDKLTFGGLLKPENITDETFAEIAKFDTWFHKEKVELEDTEYWFQVDVMGAEPDPREVDEVLSDVNMIQRIRELIFKDKRLQTQLRSEPAKAGHLLLVNGVVYNNGLIEVPADEDLQCAIIRSRHNPKAAGHPGRAKTLALVKRCFTWPSVKRFVNRYVNGCDSCQRTKPSTLRPLGTLEPLPIPEGPWTNISYDMITDLPPSNGFDSILTVIDRLTKMGHFIACRKTMLADQLADLMIRHVWRLLRTPKTIVSDRGCVFISQITKELNKRLGISLHPSTAYHPRTDGQSKIANKVVEQYLHHYVGFGGIPSPEQCLPAVEDQLQRLAQVQEELKECLAAAQAAMATQFNRKVCCTPQWDIGDKVLLNSRQISASRPSPKLEHRWLGPFPIPSQISPSAYRLTLPNSMRGVHPIFHVSVLRKHDVDTITQRRHQWR</sequence>
<feature type="domain" description="Reverse transcriptase" evidence="14">
    <location>
        <begin position="1"/>
        <end position="130"/>
    </location>
</feature>
<gene>
    <name evidence="16" type="ORF">PCANC_28830</name>
</gene>
<dbReference type="InterPro" id="IPR043128">
    <property type="entry name" value="Rev_trsase/Diguanyl_cyclase"/>
</dbReference>
<evidence type="ECO:0008006" key="18">
    <source>
        <dbReference type="Google" id="ProtNLM"/>
    </source>
</evidence>
<evidence type="ECO:0000256" key="11">
    <source>
        <dbReference type="ARBA" id="ARBA00023172"/>
    </source>
</evidence>
<dbReference type="Pfam" id="PF17921">
    <property type="entry name" value="Integrase_H2C2"/>
    <property type="match status" value="1"/>
</dbReference>
<dbReference type="Gene3D" id="3.30.70.270">
    <property type="match status" value="2"/>
</dbReference>
<dbReference type="Pfam" id="PF00078">
    <property type="entry name" value="RVT_1"/>
    <property type="match status" value="1"/>
</dbReference>
<keyword evidence="2" id="KW-0479">Metal-binding</keyword>
<dbReference type="Proteomes" id="UP000235388">
    <property type="component" value="Unassembled WGS sequence"/>
</dbReference>
<evidence type="ECO:0000256" key="2">
    <source>
        <dbReference type="ARBA" id="ARBA00022723"/>
    </source>
</evidence>
<dbReference type="Pfam" id="PF17919">
    <property type="entry name" value="RT_RNaseH_2"/>
    <property type="match status" value="1"/>
</dbReference>
<dbReference type="InterPro" id="IPR041588">
    <property type="entry name" value="Integrase_H2C2"/>
</dbReference>
<evidence type="ECO:0000256" key="4">
    <source>
        <dbReference type="ARBA" id="ARBA00022801"/>
    </source>
</evidence>
<keyword evidence="3" id="KW-0064">Aspartyl protease</keyword>
<keyword evidence="10" id="KW-0238">DNA-binding</keyword>
<dbReference type="Pfam" id="PF24626">
    <property type="entry name" value="SH3_Tf2-1"/>
    <property type="match status" value="1"/>
</dbReference>
<evidence type="ECO:0000256" key="5">
    <source>
        <dbReference type="ARBA" id="ARBA00022842"/>
    </source>
</evidence>
<keyword evidence="13" id="KW-0175">Coiled coil</keyword>
<dbReference type="InterPro" id="IPR000477">
    <property type="entry name" value="RT_dom"/>
</dbReference>
<dbReference type="PROSITE" id="PS50994">
    <property type="entry name" value="INTEGRASE"/>
    <property type="match status" value="1"/>
</dbReference>
<dbReference type="InterPro" id="IPR041577">
    <property type="entry name" value="RT_RNaseH_2"/>
</dbReference>
<dbReference type="InterPro" id="IPR001584">
    <property type="entry name" value="Integrase_cat-core"/>
</dbReference>
<evidence type="ECO:0000313" key="16">
    <source>
        <dbReference type="EMBL" id="PLW24879.1"/>
    </source>
</evidence>
<evidence type="ECO:0000256" key="10">
    <source>
        <dbReference type="ARBA" id="ARBA00023125"/>
    </source>
</evidence>
<keyword evidence="7" id="KW-0229">DNA integration</keyword>
<evidence type="ECO:0000256" key="8">
    <source>
        <dbReference type="ARBA" id="ARBA00022918"/>
    </source>
</evidence>
<reference evidence="16 17" key="1">
    <citation type="submission" date="2017-11" db="EMBL/GenBank/DDBJ databases">
        <title>De novo assembly and phasing of dikaryotic genomes from two isolates of Puccinia coronata f. sp. avenae, the causal agent of oat crown rust.</title>
        <authorList>
            <person name="Miller M.E."/>
            <person name="Zhang Y."/>
            <person name="Omidvar V."/>
            <person name="Sperschneider J."/>
            <person name="Schwessinger B."/>
            <person name="Raley C."/>
            <person name="Palmer J.M."/>
            <person name="Garnica D."/>
            <person name="Upadhyaya N."/>
            <person name="Rathjen J."/>
            <person name="Taylor J.M."/>
            <person name="Park R.F."/>
            <person name="Dodds P.N."/>
            <person name="Hirsch C.D."/>
            <person name="Kianian S.F."/>
            <person name="Figueroa M."/>
        </authorList>
    </citation>
    <scope>NUCLEOTIDE SEQUENCE [LARGE SCALE GENOMIC DNA]</scope>
    <source>
        <strain evidence="16">12NC29</strain>
    </source>
</reference>
<dbReference type="STRING" id="200324.A0A2N5THF2"/>
<keyword evidence="9" id="KW-0548">Nucleotidyltransferase</keyword>
<accession>A0A2N5THF2</accession>
<dbReference type="InterPro" id="IPR043502">
    <property type="entry name" value="DNA/RNA_pol_sf"/>
</dbReference>
<dbReference type="InterPro" id="IPR012337">
    <property type="entry name" value="RNaseH-like_sf"/>
</dbReference>
<evidence type="ECO:0000313" key="17">
    <source>
        <dbReference type="Proteomes" id="UP000235388"/>
    </source>
</evidence>
<comment type="caution">
    <text evidence="16">The sequence shown here is derived from an EMBL/GenBank/DDBJ whole genome shotgun (WGS) entry which is preliminary data.</text>
</comment>
<dbReference type="Gene3D" id="3.30.420.10">
    <property type="entry name" value="Ribonuclease H-like superfamily/Ribonuclease H"/>
    <property type="match status" value="1"/>
</dbReference>
<feature type="domain" description="Integrase catalytic" evidence="15">
    <location>
        <begin position="539"/>
        <end position="703"/>
    </location>
</feature>
<dbReference type="Gene3D" id="1.10.340.70">
    <property type="match status" value="1"/>
</dbReference>
<keyword evidence="12" id="KW-0511">Multifunctional enzyme</keyword>
<keyword evidence="8" id="KW-0695">RNA-directed DNA polymerase</keyword>
<evidence type="ECO:0000256" key="12">
    <source>
        <dbReference type="ARBA" id="ARBA00023268"/>
    </source>
</evidence>
<dbReference type="PROSITE" id="PS50878">
    <property type="entry name" value="RT_POL"/>
    <property type="match status" value="1"/>
</dbReference>
<evidence type="ECO:0000256" key="3">
    <source>
        <dbReference type="ARBA" id="ARBA00022750"/>
    </source>
</evidence>
<dbReference type="CDD" id="cd09274">
    <property type="entry name" value="RNase_HI_RT_Ty3"/>
    <property type="match status" value="1"/>
</dbReference>
<keyword evidence="5" id="KW-0460">Magnesium</keyword>
<keyword evidence="17" id="KW-1185">Reference proteome</keyword>
<protein>
    <recommendedName>
        <fullName evidence="18">Integrase catalytic domain-containing protein</fullName>
    </recommendedName>
</protein>
<dbReference type="GO" id="GO:0005634">
    <property type="term" value="C:nucleus"/>
    <property type="evidence" value="ECO:0007669"/>
    <property type="project" value="UniProtKB-ARBA"/>
</dbReference>
<dbReference type="GO" id="GO:0015074">
    <property type="term" value="P:DNA integration"/>
    <property type="evidence" value="ECO:0007669"/>
    <property type="project" value="UniProtKB-KW"/>
</dbReference>
<dbReference type="GO" id="GO:0003887">
    <property type="term" value="F:DNA-directed DNA polymerase activity"/>
    <property type="evidence" value="ECO:0007669"/>
    <property type="project" value="UniProtKB-KW"/>
</dbReference>
<dbReference type="PANTHER" id="PTHR37984">
    <property type="entry name" value="PROTEIN CBG26694"/>
    <property type="match status" value="1"/>
</dbReference>
<dbReference type="SUPFAM" id="SSF56672">
    <property type="entry name" value="DNA/RNA polymerases"/>
    <property type="match status" value="1"/>
</dbReference>
<evidence type="ECO:0000256" key="9">
    <source>
        <dbReference type="ARBA" id="ARBA00022932"/>
    </source>
</evidence>
<dbReference type="Gene3D" id="3.10.10.10">
    <property type="entry name" value="HIV Type 1 Reverse Transcriptase, subunit A, domain 1"/>
    <property type="match status" value="1"/>
</dbReference>
<dbReference type="InterPro" id="IPR050951">
    <property type="entry name" value="Retrovirus_Pol_polyprotein"/>
</dbReference>
<evidence type="ECO:0000256" key="13">
    <source>
        <dbReference type="SAM" id="Coils"/>
    </source>
</evidence>
<dbReference type="InterPro" id="IPR056924">
    <property type="entry name" value="SH3_Tf2-1"/>
</dbReference>
<evidence type="ECO:0000256" key="1">
    <source>
        <dbReference type="ARBA" id="ARBA00022670"/>
    </source>
</evidence>
<dbReference type="EMBL" id="PGCJ01000670">
    <property type="protein sequence ID" value="PLW24879.1"/>
    <property type="molecule type" value="Genomic_DNA"/>
</dbReference>
<keyword evidence="1" id="KW-0645">Protease</keyword>
<evidence type="ECO:0000256" key="6">
    <source>
        <dbReference type="ARBA" id="ARBA00022884"/>
    </source>
</evidence>
<keyword evidence="9" id="KW-0239">DNA-directed DNA polymerase</keyword>
<dbReference type="GO" id="GO:0006508">
    <property type="term" value="P:proteolysis"/>
    <property type="evidence" value="ECO:0007669"/>
    <property type="project" value="UniProtKB-KW"/>
</dbReference>
<keyword evidence="11" id="KW-0233">DNA recombination</keyword>
<dbReference type="OrthoDB" id="2505288at2759"/>
<keyword evidence="6" id="KW-0694">RNA-binding</keyword>
<dbReference type="GO" id="GO:0003723">
    <property type="term" value="F:RNA binding"/>
    <property type="evidence" value="ECO:0007669"/>
    <property type="project" value="UniProtKB-KW"/>
</dbReference>
<dbReference type="FunFam" id="3.30.70.270:FF:000063">
    <property type="entry name" value="Zinc knuckle domaincontaining protein"/>
    <property type="match status" value="1"/>
</dbReference>
<dbReference type="GO" id="GO:0006310">
    <property type="term" value="P:DNA recombination"/>
    <property type="evidence" value="ECO:0007669"/>
    <property type="project" value="UniProtKB-KW"/>
</dbReference>
<dbReference type="GO" id="GO:0003677">
    <property type="term" value="F:DNA binding"/>
    <property type="evidence" value="ECO:0007669"/>
    <property type="project" value="UniProtKB-KW"/>
</dbReference>
<dbReference type="AlphaFoldDB" id="A0A2N5THF2"/>
<dbReference type="GO" id="GO:0004190">
    <property type="term" value="F:aspartic-type endopeptidase activity"/>
    <property type="evidence" value="ECO:0007669"/>
    <property type="project" value="UniProtKB-KW"/>
</dbReference>
<dbReference type="SUPFAM" id="SSF53098">
    <property type="entry name" value="Ribonuclease H-like"/>
    <property type="match status" value="1"/>
</dbReference>
<dbReference type="CDD" id="cd01647">
    <property type="entry name" value="RT_LTR"/>
    <property type="match status" value="1"/>
</dbReference>
<dbReference type="PANTHER" id="PTHR37984:SF5">
    <property type="entry name" value="PROTEIN NYNRIN-LIKE"/>
    <property type="match status" value="1"/>
</dbReference>
<proteinExistence type="predicted"/>
<dbReference type="InterPro" id="IPR036397">
    <property type="entry name" value="RNaseH_sf"/>
</dbReference>
<organism evidence="16 17">
    <name type="scientific">Puccinia coronata f. sp. avenae</name>
    <dbReference type="NCBI Taxonomy" id="200324"/>
    <lineage>
        <taxon>Eukaryota</taxon>
        <taxon>Fungi</taxon>
        <taxon>Dikarya</taxon>
        <taxon>Basidiomycota</taxon>
        <taxon>Pucciniomycotina</taxon>
        <taxon>Pucciniomycetes</taxon>
        <taxon>Pucciniales</taxon>
        <taxon>Pucciniaceae</taxon>
        <taxon>Puccinia</taxon>
    </lineage>
</organism>
<name>A0A2N5THF2_9BASI</name>
<evidence type="ECO:0000259" key="15">
    <source>
        <dbReference type="PROSITE" id="PS50994"/>
    </source>
</evidence>